<dbReference type="EMBL" id="WVUK01000012">
    <property type="protein sequence ID" value="KAF7496283.1"/>
    <property type="molecule type" value="Genomic_DNA"/>
</dbReference>
<feature type="DNA-binding region" description="Homeobox" evidence="7">
    <location>
        <begin position="270"/>
        <end position="329"/>
    </location>
</feature>
<dbReference type="PROSITE" id="PS50071">
    <property type="entry name" value="HOMEOBOX_2"/>
    <property type="match status" value="1"/>
</dbReference>
<evidence type="ECO:0000256" key="1">
    <source>
        <dbReference type="ARBA" id="ARBA00004123"/>
    </source>
</evidence>
<dbReference type="PROSITE" id="PS00027">
    <property type="entry name" value="HOMEOBOX_1"/>
    <property type="match status" value="1"/>
</dbReference>
<evidence type="ECO:0000313" key="13">
    <source>
        <dbReference type="Proteomes" id="UP000070412"/>
    </source>
</evidence>
<sequence length="356" mass="38423">MMNTAYFDHSSTTNGFYNAAAAEAHQAAYRSFSQSALSLMPGPGGHSYPGSNVHQQNSLPQSASSTPASGLLSNEILTSSYVDAACKLYDSKNSAAAAAAAAAVFKSDCSPSSTSTSNSNSNAHNSSNNSNNNNSSSSASSNKNESNEMTHHHQVHHSNHQTNNHHHQSHHHPHQTLGSAWGTSLRQSSVQNSGGLVGGGNAGIGCSSGGTVDHVMRTSFDAAAAACSRSAITDAWCNANAMSAGTMGGPPNNFYPWMAIAGLAGATGLRRRGRQTYTRYQTLELEKEFHTNHYLTRRRRIEMAHALCLTERQIKIWFQNRRMKLKKEIQAIKELNEQERQSQASKLQSTENSEKR</sequence>
<dbReference type="OrthoDB" id="6159439at2759"/>
<reference evidence="11" key="2">
    <citation type="submission" date="2020-01" db="EMBL/GenBank/DDBJ databases">
        <authorList>
            <person name="Korhonen P.K.K."/>
            <person name="Guangxu M.G."/>
            <person name="Wang T.W."/>
            <person name="Stroehlein A.J.S."/>
            <person name="Young N.D."/>
            <person name="Ang C.-S.A."/>
            <person name="Fernando D.W.F."/>
            <person name="Lu H.L."/>
            <person name="Taylor S.T."/>
            <person name="Ehtesham M.E.M."/>
            <person name="Najaraj S.H.N."/>
            <person name="Harsha G.H.G."/>
            <person name="Madugundu A.M."/>
            <person name="Renuse S.R."/>
            <person name="Holt D.H."/>
            <person name="Pandey A.P."/>
            <person name="Papenfuss A.P."/>
            <person name="Gasser R.B.G."/>
            <person name="Fischer K.F."/>
        </authorList>
    </citation>
    <scope>NUCLEOTIDE SEQUENCE</scope>
    <source>
        <strain evidence="11">SSS_KF_BRIS2020</strain>
    </source>
</reference>
<comment type="subcellular location">
    <subcellularLocation>
        <location evidence="1 7 8">Nucleus</location>
    </subcellularLocation>
</comment>
<dbReference type="SUPFAM" id="SSF46689">
    <property type="entry name" value="Homeodomain-like"/>
    <property type="match status" value="1"/>
</dbReference>
<feature type="domain" description="Homeobox" evidence="10">
    <location>
        <begin position="268"/>
        <end position="328"/>
    </location>
</feature>
<name>A0A834RKN1_SARSC</name>
<reference evidence="13" key="1">
    <citation type="journal article" date="2020" name="PLoS Negl. Trop. Dis.">
        <title>High-quality nuclear genome for Sarcoptes scabiei-A critical resource for a neglected parasite.</title>
        <authorList>
            <person name="Korhonen P.K."/>
            <person name="Gasser R.B."/>
            <person name="Ma G."/>
            <person name="Wang T."/>
            <person name="Stroehlein A.J."/>
            <person name="Young N.D."/>
            <person name="Ang C.S."/>
            <person name="Fernando D.D."/>
            <person name="Lu H.C."/>
            <person name="Taylor S."/>
            <person name="Reynolds S.L."/>
            <person name="Mofiz E."/>
            <person name="Najaraj S.H."/>
            <person name="Gowda H."/>
            <person name="Madugundu A."/>
            <person name="Renuse S."/>
            <person name="Holt D."/>
            <person name="Pandey A."/>
            <person name="Papenfuss A.T."/>
            <person name="Fischer K."/>
        </authorList>
    </citation>
    <scope>NUCLEOTIDE SEQUENCE [LARGE SCALE GENOMIC DNA]</scope>
</reference>
<organism evidence="11">
    <name type="scientific">Sarcoptes scabiei</name>
    <name type="common">Itch mite</name>
    <name type="synonym">Acarus scabiei</name>
    <dbReference type="NCBI Taxonomy" id="52283"/>
    <lineage>
        <taxon>Eukaryota</taxon>
        <taxon>Metazoa</taxon>
        <taxon>Ecdysozoa</taxon>
        <taxon>Arthropoda</taxon>
        <taxon>Chelicerata</taxon>
        <taxon>Arachnida</taxon>
        <taxon>Acari</taxon>
        <taxon>Acariformes</taxon>
        <taxon>Sarcoptiformes</taxon>
        <taxon>Astigmata</taxon>
        <taxon>Psoroptidia</taxon>
        <taxon>Sarcoptoidea</taxon>
        <taxon>Sarcoptidae</taxon>
        <taxon>Sarcoptinae</taxon>
        <taxon>Sarcoptes</taxon>
    </lineage>
</organism>
<dbReference type="CDD" id="cd00086">
    <property type="entry name" value="homeodomain"/>
    <property type="match status" value="1"/>
</dbReference>
<dbReference type="GO" id="GO:0000978">
    <property type="term" value="F:RNA polymerase II cis-regulatory region sequence-specific DNA binding"/>
    <property type="evidence" value="ECO:0007669"/>
    <property type="project" value="TreeGrafter"/>
</dbReference>
<evidence type="ECO:0000256" key="7">
    <source>
        <dbReference type="PROSITE-ProRule" id="PRU00108"/>
    </source>
</evidence>
<evidence type="ECO:0000256" key="8">
    <source>
        <dbReference type="RuleBase" id="RU000682"/>
    </source>
</evidence>
<evidence type="ECO:0000256" key="3">
    <source>
        <dbReference type="ARBA" id="ARBA00022473"/>
    </source>
</evidence>
<dbReference type="Proteomes" id="UP000070412">
    <property type="component" value="Unassembled WGS sequence"/>
</dbReference>
<evidence type="ECO:0000256" key="6">
    <source>
        <dbReference type="ARBA" id="ARBA00023242"/>
    </source>
</evidence>
<dbReference type="PANTHER" id="PTHR45659:SF4">
    <property type="entry name" value="HOMEOBOX PROTEIN ABDOMINAL-A"/>
    <property type="match status" value="1"/>
</dbReference>
<feature type="compositionally biased region" description="Basic residues" evidence="9">
    <location>
        <begin position="152"/>
        <end position="174"/>
    </location>
</feature>
<evidence type="ECO:0000256" key="5">
    <source>
        <dbReference type="ARBA" id="ARBA00023155"/>
    </source>
</evidence>
<proteinExistence type="inferred from homology"/>
<evidence type="ECO:0000256" key="4">
    <source>
        <dbReference type="ARBA" id="ARBA00023125"/>
    </source>
</evidence>
<feature type="region of interest" description="Disordered" evidence="9">
    <location>
        <begin position="43"/>
        <end position="68"/>
    </location>
</feature>
<evidence type="ECO:0000313" key="11">
    <source>
        <dbReference type="EMBL" id="KAF7496283.1"/>
    </source>
</evidence>
<dbReference type="Gene3D" id="1.10.10.60">
    <property type="entry name" value="Homeodomain-like"/>
    <property type="match status" value="1"/>
</dbReference>
<dbReference type="SMART" id="SM00389">
    <property type="entry name" value="HOX"/>
    <property type="match status" value="1"/>
</dbReference>
<dbReference type="InterPro" id="IPR050296">
    <property type="entry name" value="Antp_homeobox"/>
</dbReference>
<dbReference type="Pfam" id="PF00046">
    <property type="entry name" value="Homeodomain"/>
    <property type="match status" value="1"/>
</dbReference>
<dbReference type="InterPro" id="IPR009057">
    <property type="entry name" value="Homeodomain-like_sf"/>
</dbReference>
<reference evidence="12" key="3">
    <citation type="submission" date="2022-06" db="UniProtKB">
        <authorList>
            <consortium name="EnsemblMetazoa"/>
        </authorList>
    </citation>
    <scope>IDENTIFICATION</scope>
</reference>
<dbReference type="OMA" id="DAACKLY"/>
<keyword evidence="3" id="KW-0217">Developmental protein</keyword>
<keyword evidence="6 7" id="KW-0539">Nucleus</keyword>
<comment type="similarity">
    <text evidence="2">Belongs to the Antp homeobox family.</text>
</comment>
<dbReference type="PANTHER" id="PTHR45659">
    <property type="entry name" value="HOMEOBOX PROTEIN HOX"/>
    <property type="match status" value="1"/>
</dbReference>
<evidence type="ECO:0000256" key="2">
    <source>
        <dbReference type="ARBA" id="ARBA00009107"/>
    </source>
</evidence>
<dbReference type="PRINTS" id="PR00024">
    <property type="entry name" value="HOMEOBOX"/>
</dbReference>
<dbReference type="EnsemblMetazoa" id="SSS_2452s_mrna">
    <property type="protein sequence ID" value="KAF7496283.1"/>
    <property type="gene ID" value="SSS_2452"/>
</dbReference>
<protein>
    <submittedName>
        <fullName evidence="11">Homeotic protein ultrabithorax</fullName>
    </submittedName>
</protein>
<feature type="region of interest" description="Disordered" evidence="9">
    <location>
        <begin position="334"/>
        <end position="356"/>
    </location>
</feature>
<keyword evidence="5 7" id="KW-0371">Homeobox</keyword>
<evidence type="ECO:0000313" key="12">
    <source>
        <dbReference type="EnsemblMetazoa" id="KAF7496283.1"/>
    </source>
</evidence>
<accession>A0A834RKN1</accession>
<evidence type="ECO:0000259" key="10">
    <source>
        <dbReference type="PROSITE" id="PS50071"/>
    </source>
</evidence>
<dbReference type="FunFam" id="1.10.10.60:FF:000193">
    <property type="entry name" value="Ultrabithorax, isoform C"/>
    <property type="match status" value="1"/>
</dbReference>
<keyword evidence="4 7" id="KW-0238">DNA-binding</keyword>
<dbReference type="GO" id="GO:0000122">
    <property type="term" value="P:negative regulation of transcription by RNA polymerase II"/>
    <property type="evidence" value="ECO:0007669"/>
    <property type="project" value="TreeGrafter"/>
</dbReference>
<feature type="compositionally biased region" description="Polar residues" evidence="9">
    <location>
        <begin position="341"/>
        <end position="356"/>
    </location>
</feature>
<dbReference type="GO" id="GO:0009952">
    <property type="term" value="P:anterior/posterior pattern specification"/>
    <property type="evidence" value="ECO:0007669"/>
    <property type="project" value="TreeGrafter"/>
</dbReference>
<dbReference type="GO" id="GO:0000981">
    <property type="term" value="F:DNA-binding transcription factor activity, RNA polymerase II-specific"/>
    <property type="evidence" value="ECO:0007669"/>
    <property type="project" value="InterPro"/>
</dbReference>
<evidence type="ECO:0000256" key="9">
    <source>
        <dbReference type="SAM" id="MobiDB-lite"/>
    </source>
</evidence>
<feature type="compositionally biased region" description="Polar residues" evidence="9">
    <location>
        <begin position="49"/>
        <end position="68"/>
    </location>
</feature>
<dbReference type="GO" id="GO:0005634">
    <property type="term" value="C:nucleus"/>
    <property type="evidence" value="ECO:0007669"/>
    <property type="project" value="UniProtKB-SubCell"/>
</dbReference>
<feature type="compositionally biased region" description="Low complexity" evidence="9">
    <location>
        <begin position="110"/>
        <end position="144"/>
    </location>
</feature>
<dbReference type="InterPro" id="IPR001356">
    <property type="entry name" value="HD"/>
</dbReference>
<dbReference type="InterPro" id="IPR017970">
    <property type="entry name" value="Homeobox_CS"/>
</dbReference>
<dbReference type="AlphaFoldDB" id="A0A834RKN1"/>
<dbReference type="InterPro" id="IPR020479">
    <property type="entry name" value="HD_metazoa"/>
</dbReference>
<feature type="region of interest" description="Disordered" evidence="9">
    <location>
        <begin position="108"/>
        <end position="179"/>
    </location>
</feature>
<keyword evidence="13" id="KW-1185">Reference proteome</keyword>
<gene>
    <name evidence="11" type="ORF">SSS_2452</name>
</gene>